<evidence type="ECO:0000256" key="3">
    <source>
        <dbReference type="ARBA" id="ARBA00005470"/>
    </source>
</evidence>
<evidence type="ECO:0000256" key="1">
    <source>
        <dbReference type="ARBA" id="ARBA00004123"/>
    </source>
</evidence>
<evidence type="ECO:0000313" key="7">
    <source>
        <dbReference type="EMBL" id="VVC88955.1"/>
    </source>
</evidence>
<comment type="similarity">
    <text evidence="3">Belongs to the CENP-I/CTF3 family.</text>
</comment>
<keyword evidence="6" id="KW-0137">Centromere</keyword>
<organism evidence="7 8">
    <name type="scientific">Leptidea sinapis</name>
    <dbReference type="NCBI Taxonomy" id="189913"/>
    <lineage>
        <taxon>Eukaryota</taxon>
        <taxon>Metazoa</taxon>
        <taxon>Ecdysozoa</taxon>
        <taxon>Arthropoda</taxon>
        <taxon>Hexapoda</taxon>
        <taxon>Insecta</taxon>
        <taxon>Pterygota</taxon>
        <taxon>Neoptera</taxon>
        <taxon>Endopterygota</taxon>
        <taxon>Lepidoptera</taxon>
        <taxon>Glossata</taxon>
        <taxon>Ditrysia</taxon>
        <taxon>Papilionoidea</taxon>
        <taxon>Pieridae</taxon>
        <taxon>Dismorphiinae</taxon>
        <taxon>Leptidea</taxon>
    </lineage>
</organism>
<comment type="subcellular location">
    <subcellularLocation>
        <location evidence="2">Chromosome</location>
        <location evidence="2">Centromere</location>
    </subcellularLocation>
    <subcellularLocation>
        <location evidence="1">Nucleus</location>
    </subcellularLocation>
</comment>
<sequence length="436" mass="50049">MSDVSEILHYMKSLRKGFDKSLFESKIEELCDVVMIAGLNSDDFHSLFTVWLNLSIPIKNWTSLGLCIVPQEIVGQKSVEYALRWLLEINKSCNDFPRIAFLLDWLTAFLDVSPHSMEEKKQFLELLAIFQSTVMQGLSVITSFLAKFLPHWNEKDYFMQILALIEWLHVESHEQVRVILDTLTKVYCRAHPIQQCAILNSVTKAYTNLVYASTRKRHFFLNVQPPENSYTEMIELVAYKINEICSKGLQTNPEDMRVMLGSVSSLRRCVRMELLVCGPVVSTPALLTVALPLISTSALAIDMIADLLLMYKKIFSAIKAKYGRRDEKDIDKMKMLKAFTSDIVSCFQEQFITNRSEGIIFSNIQPNIIKKLTYLVPDADSKLSFRNHVAFAPYTSMRHEQMIDEIDHKSLFDAKIAQAFVHLGRFVELSMPKFSK</sequence>
<dbReference type="GO" id="GO:0005634">
    <property type="term" value="C:nucleus"/>
    <property type="evidence" value="ECO:0007669"/>
    <property type="project" value="UniProtKB-SubCell"/>
</dbReference>
<evidence type="ECO:0008006" key="9">
    <source>
        <dbReference type="Google" id="ProtNLM"/>
    </source>
</evidence>
<evidence type="ECO:0000256" key="4">
    <source>
        <dbReference type="ARBA" id="ARBA00022454"/>
    </source>
</evidence>
<dbReference type="Proteomes" id="UP000324832">
    <property type="component" value="Unassembled WGS sequence"/>
</dbReference>
<dbReference type="GO" id="GO:0034080">
    <property type="term" value="P:CENP-A containing chromatin assembly"/>
    <property type="evidence" value="ECO:0007669"/>
    <property type="project" value="TreeGrafter"/>
</dbReference>
<dbReference type="Pfam" id="PF07778">
    <property type="entry name" value="CENP-I"/>
    <property type="match status" value="1"/>
</dbReference>
<keyword evidence="4" id="KW-0158">Chromosome</keyword>
<protein>
    <recommendedName>
        <fullName evidence="9">Centromere protein I</fullName>
    </recommendedName>
</protein>
<evidence type="ECO:0000256" key="6">
    <source>
        <dbReference type="ARBA" id="ARBA00023328"/>
    </source>
</evidence>
<gene>
    <name evidence="7" type="ORF">LSINAPIS_LOCUS2201</name>
</gene>
<evidence type="ECO:0000256" key="5">
    <source>
        <dbReference type="ARBA" id="ARBA00023242"/>
    </source>
</evidence>
<name>A0A5E4PSB5_9NEOP</name>
<dbReference type="EMBL" id="FZQP02000437">
    <property type="protein sequence ID" value="VVC88955.1"/>
    <property type="molecule type" value="Genomic_DNA"/>
</dbReference>
<dbReference type="GO" id="GO:0000070">
    <property type="term" value="P:mitotic sister chromatid segregation"/>
    <property type="evidence" value="ECO:0007669"/>
    <property type="project" value="TreeGrafter"/>
</dbReference>
<dbReference type="PANTHER" id="PTHR48208">
    <property type="entry name" value="CENTROMERE PROTEIN I"/>
    <property type="match status" value="1"/>
</dbReference>
<reference evidence="7 8" key="1">
    <citation type="submission" date="2017-07" db="EMBL/GenBank/DDBJ databases">
        <authorList>
            <person name="Talla V."/>
            <person name="Backstrom N."/>
        </authorList>
    </citation>
    <scope>NUCLEOTIDE SEQUENCE [LARGE SCALE GENOMIC DNA]</scope>
</reference>
<accession>A0A5E4PSB5</accession>
<keyword evidence="8" id="KW-1185">Reference proteome</keyword>
<dbReference type="AlphaFoldDB" id="A0A5E4PSB5"/>
<evidence type="ECO:0000256" key="2">
    <source>
        <dbReference type="ARBA" id="ARBA00004584"/>
    </source>
</evidence>
<dbReference type="GO" id="GO:0000939">
    <property type="term" value="C:inner kinetochore"/>
    <property type="evidence" value="ECO:0007669"/>
    <property type="project" value="TreeGrafter"/>
</dbReference>
<evidence type="ECO:0000313" key="8">
    <source>
        <dbReference type="Proteomes" id="UP000324832"/>
    </source>
</evidence>
<keyword evidence="5" id="KW-0539">Nucleus</keyword>
<dbReference type="PANTHER" id="PTHR48208:SF2">
    <property type="entry name" value="CENTROMERE PROTEIN I"/>
    <property type="match status" value="1"/>
</dbReference>
<dbReference type="InterPro" id="IPR012485">
    <property type="entry name" value="CENP-I"/>
</dbReference>
<proteinExistence type="inferred from homology"/>